<feature type="domain" description="B30.2/SPRY" evidence="8">
    <location>
        <begin position="1104"/>
        <end position="1302"/>
    </location>
</feature>
<evidence type="ECO:0000259" key="9">
    <source>
        <dbReference type="PROSITE" id="PS50837"/>
    </source>
</evidence>
<dbReference type="InterPro" id="IPR007111">
    <property type="entry name" value="NACHT_NTPase"/>
</dbReference>
<keyword evidence="2" id="KW-0963">Cytoplasm</keyword>
<accession>A0AAZ1XTT6</accession>
<organism evidence="10 11">
    <name type="scientific">Oreochromis aureus</name>
    <name type="common">Israeli tilapia</name>
    <name type="synonym">Chromis aureus</name>
    <dbReference type="NCBI Taxonomy" id="47969"/>
    <lineage>
        <taxon>Eukaryota</taxon>
        <taxon>Metazoa</taxon>
        <taxon>Chordata</taxon>
        <taxon>Craniata</taxon>
        <taxon>Vertebrata</taxon>
        <taxon>Euteleostomi</taxon>
        <taxon>Actinopterygii</taxon>
        <taxon>Neopterygii</taxon>
        <taxon>Teleostei</taxon>
        <taxon>Neoteleostei</taxon>
        <taxon>Acanthomorphata</taxon>
        <taxon>Ovalentaria</taxon>
        <taxon>Cichlomorphae</taxon>
        <taxon>Cichliformes</taxon>
        <taxon>Cichlidae</taxon>
        <taxon>African cichlids</taxon>
        <taxon>Pseudocrenilabrinae</taxon>
        <taxon>Oreochromini</taxon>
        <taxon>Oreochromis</taxon>
    </lineage>
</organism>
<dbReference type="SMART" id="SM00449">
    <property type="entry name" value="SPRY"/>
    <property type="match status" value="1"/>
</dbReference>
<dbReference type="Gene3D" id="3.40.50.300">
    <property type="entry name" value="P-loop containing nucleotide triphosphate hydrolases"/>
    <property type="match status" value="1"/>
</dbReference>
<dbReference type="Pfam" id="PF17776">
    <property type="entry name" value="NLRC4_HD2"/>
    <property type="match status" value="1"/>
</dbReference>
<dbReference type="Pfam" id="PF00622">
    <property type="entry name" value="SPRY"/>
    <property type="match status" value="1"/>
</dbReference>
<dbReference type="Gene3D" id="2.60.120.920">
    <property type="match status" value="1"/>
</dbReference>
<dbReference type="InterPro" id="IPR013320">
    <property type="entry name" value="ConA-like_dom_sf"/>
</dbReference>
<evidence type="ECO:0000256" key="1">
    <source>
        <dbReference type="ARBA" id="ARBA00004496"/>
    </source>
</evidence>
<dbReference type="PROSITE" id="PS51450">
    <property type="entry name" value="LRR"/>
    <property type="match status" value="2"/>
</dbReference>
<dbReference type="GO" id="GO:0005524">
    <property type="term" value="F:ATP binding"/>
    <property type="evidence" value="ECO:0007669"/>
    <property type="project" value="UniProtKB-KW"/>
</dbReference>
<evidence type="ECO:0000256" key="7">
    <source>
        <dbReference type="SAM" id="MobiDB-lite"/>
    </source>
</evidence>
<keyword evidence="11" id="KW-1185">Reference proteome</keyword>
<dbReference type="Pfam" id="PF05729">
    <property type="entry name" value="NACHT"/>
    <property type="match status" value="1"/>
</dbReference>
<evidence type="ECO:0000256" key="6">
    <source>
        <dbReference type="ARBA" id="ARBA00022840"/>
    </source>
</evidence>
<evidence type="ECO:0008006" key="12">
    <source>
        <dbReference type="Google" id="ProtNLM"/>
    </source>
</evidence>
<dbReference type="InterPro" id="IPR006553">
    <property type="entry name" value="Leu-rich_rpt_Cys-con_subtyp"/>
</dbReference>
<dbReference type="Ensembl" id="ENSOABT00000066025.1">
    <property type="protein sequence ID" value="ENSOABP00000071761.1"/>
    <property type="gene ID" value="ENSOABG00000034797.1"/>
</dbReference>
<evidence type="ECO:0000313" key="11">
    <source>
        <dbReference type="Proteomes" id="UP000472276"/>
    </source>
</evidence>
<name>A0AAZ1XTT6_OREAU</name>
<dbReference type="InterPro" id="IPR051261">
    <property type="entry name" value="NLR"/>
</dbReference>
<dbReference type="InterPro" id="IPR041075">
    <property type="entry name" value="NOD1/2_WH"/>
</dbReference>
<evidence type="ECO:0000256" key="2">
    <source>
        <dbReference type="ARBA" id="ARBA00022490"/>
    </source>
</evidence>
<reference evidence="11" key="1">
    <citation type="submission" date="2020-03" db="EMBL/GenBank/DDBJ databases">
        <title>Evolution of repeat sequences and sex chromosomes of tilapia species revealed by chromosome-level genomes.</title>
        <authorList>
            <person name="Xu L."/>
            <person name="Tao W."/>
            <person name="Wang D."/>
            <person name="Zhou Q."/>
        </authorList>
    </citation>
    <scope>NUCLEOTIDE SEQUENCE [LARGE SCALE GENOMIC DNA]</scope>
    <source>
        <strain evidence="11">Israel</strain>
    </source>
</reference>
<dbReference type="SMART" id="SM00367">
    <property type="entry name" value="LRR_CC"/>
    <property type="match status" value="6"/>
</dbReference>
<dbReference type="InterPro" id="IPR001870">
    <property type="entry name" value="B30.2/SPRY"/>
</dbReference>
<dbReference type="Pfam" id="PF13516">
    <property type="entry name" value="LRR_6"/>
    <property type="match status" value="5"/>
</dbReference>
<dbReference type="InterPro" id="IPR001611">
    <property type="entry name" value="Leu-rich_rpt"/>
</dbReference>
<dbReference type="SMART" id="SM01288">
    <property type="entry name" value="FISNA"/>
    <property type="match status" value="1"/>
</dbReference>
<dbReference type="Pfam" id="PF14484">
    <property type="entry name" value="FISNA"/>
    <property type="match status" value="1"/>
</dbReference>
<dbReference type="CDD" id="cd16040">
    <property type="entry name" value="SPRY_PRY_SNTX"/>
    <property type="match status" value="1"/>
</dbReference>
<comment type="subcellular location">
    <subcellularLocation>
        <location evidence="1">Cytoplasm</location>
    </subcellularLocation>
</comment>
<dbReference type="FunFam" id="3.80.10.10:FF:001632">
    <property type="entry name" value="Uncharacterized protein"/>
    <property type="match status" value="1"/>
</dbReference>
<dbReference type="PRINTS" id="PR01407">
    <property type="entry name" value="BUTYPHLNCDUF"/>
</dbReference>
<protein>
    <recommendedName>
        <fullName evidence="12">NACHT, LRR and PYD domains-containing protein 12-like</fullName>
    </recommendedName>
</protein>
<evidence type="ECO:0000256" key="3">
    <source>
        <dbReference type="ARBA" id="ARBA00022614"/>
    </source>
</evidence>
<dbReference type="InterPro" id="IPR027417">
    <property type="entry name" value="P-loop_NTPase"/>
</dbReference>
<dbReference type="InterPro" id="IPR003877">
    <property type="entry name" value="SPRY_dom"/>
</dbReference>
<dbReference type="InterPro" id="IPR003879">
    <property type="entry name" value="Butyrophylin_SPRY"/>
</dbReference>
<reference evidence="10" key="3">
    <citation type="submission" date="2025-09" db="UniProtKB">
        <authorList>
            <consortium name="Ensembl"/>
        </authorList>
    </citation>
    <scope>IDENTIFICATION</scope>
</reference>
<keyword evidence="5" id="KW-0547">Nucleotide-binding</keyword>
<dbReference type="FunFam" id="3.40.50.300:FF:001524">
    <property type="entry name" value="Si:dkey-126g1.7"/>
    <property type="match status" value="1"/>
</dbReference>
<dbReference type="PROSITE" id="PS50837">
    <property type="entry name" value="NACHT"/>
    <property type="match status" value="1"/>
</dbReference>
<dbReference type="SUPFAM" id="SSF49899">
    <property type="entry name" value="Concanavalin A-like lectins/glucanases"/>
    <property type="match status" value="1"/>
</dbReference>
<keyword evidence="4" id="KW-0677">Repeat</keyword>
<keyword evidence="3" id="KW-0433">Leucine-rich repeat</keyword>
<evidence type="ECO:0000313" key="10">
    <source>
        <dbReference type="Ensembl" id="ENSOABP00000071761.1"/>
    </source>
</evidence>
<dbReference type="Pfam" id="PF13765">
    <property type="entry name" value="PRY"/>
    <property type="match status" value="1"/>
</dbReference>
<feature type="domain" description="NACHT" evidence="9">
    <location>
        <begin position="244"/>
        <end position="378"/>
    </location>
</feature>
<dbReference type="SMART" id="SM00368">
    <property type="entry name" value="LRR_RI"/>
    <property type="match status" value="11"/>
</dbReference>
<dbReference type="PROSITE" id="PS50188">
    <property type="entry name" value="B302_SPRY"/>
    <property type="match status" value="1"/>
</dbReference>
<proteinExistence type="predicted"/>
<dbReference type="InterPro" id="IPR029495">
    <property type="entry name" value="NACHT-assoc"/>
</dbReference>
<dbReference type="InterPro" id="IPR006574">
    <property type="entry name" value="PRY"/>
</dbReference>
<dbReference type="InterPro" id="IPR043136">
    <property type="entry name" value="B30.2/SPRY_sf"/>
</dbReference>
<dbReference type="Proteomes" id="UP000472276">
    <property type="component" value="Unassembled WGS sequence"/>
</dbReference>
<dbReference type="GO" id="GO:0005737">
    <property type="term" value="C:cytoplasm"/>
    <property type="evidence" value="ECO:0007669"/>
    <property type="project" value="UniProtKB-SubCell"/>
</dbReference>
<evidence type="ECO:0000256" key="4">
    <source>
        <dbReference type="ARBA" id="ARBA00022737"/>
    </source>
</evidence>
<dbReference type="Gene3D" id="3.80.10.10">
    <property type="entry name" value="Ribonuclease Inhibitor"/>
    <property type="match status" value="3"/>
</dbReference>
<evidence type="ECO:0000259" key="8">
    <source>
        <dbReference type="PROSITE" id="PS50188"/>
    </source>
</evidence>
<dbReference type="Pfam" id="PF17779">
    <property type="entry name" value="WHD_NOD2"/>
    <property type="match status" value="1"/>
</dbReference>
<dbReference type="InterPro" id="IPR032675">
    <property type="entry name" value="LRR_dom_sf"/>
</dbReference>
<dbReference type="SMART" id="SM00589">
    <property type="entry name" value="PRY"/>
    <property type="match status" value="1"/>
</dbReference>
<dbReference type="SUPFAM" id="SSF52047">
    <property type="entry name" value="RNI-like"/>
    <property type="match status" value="2"/>
</dbReference>
<evidence type="ECO:0000256" key="5">
    <source>
        <dbReference type="ARBA" id="ARBA00022741"/>
    </source>
</evidence>
<keyword evidence="6" id="KW-0067">ATP-binding</keyword>
<sequence length="1302" mass="145807">MDQCEDREEGVPPSKSTLCGEHESQTKAQRNQPGPPPSSVSLQSDASKDEAILFKVQPVSVAERVDQQSSEVPSGQSAQQHQTQLDSIFMLLEDNIITFVKNELKKIQKVLSSDYPECLESQRSSSREAFVKITVDFLRRMKQEELADRLQSKLPAAVCHHNLKSALKKKFQCVFEGIAKAGNPTLLNQIYTELYITEGGTAEVNDEHEVRQIETASRKPDRPETTIRQEDIFKASPGRDEPIRIVLTKGVAGIGKTVLTQKYTLDWAEDKANQDIQFIFPFTFRELNVLKDEKFSLVKLVHHFFTETKEAGICSFEDFQVVFIFDGLDECRLPLDFHKTTILTDPRKSTSVDVLLINLIRGELLPSARLWITTRPAAANQISPDCVGMVTEVRGFTDPQKEEYFRKRVRDEEQASRIISHIKTSQSLHIMCHIPVFCWITATVLEDVLETREGGQLPKTLTDMYIHFLVVQAKVKKVKYDEGAETDPHWSPESRKMIESLGKLAFDQLQKGNLIFYESDLTECGIDIRAASVYSGVFTQIFKEERGLYQDKVFCFIHLSVQEFLAALHVHLTFINSGLNRLEEQQTTSKKFKLFNKPKLKSLHQSAVKKALKSANGHLDLFLRFLLGLSLQTNQVLLRGLLTQTGSSSQTNQETVQYIKEKLSENLSAEKSINLFHCLNELNDRSLVEEIQQSLRSGRLSTDKLSPAQWSALVFILLSSEKDLDVFDLKKYSASEEALLRLLPVVKASNKALLSGCNLSERSCGALSSVLNSQSSSLKELDLSNNDLRDSGVKYLSAALQSPHCTLETLRLVDCGLSEINCDYLAAALKSNPSYPRVLDLSVDYNNLQDSGVKQLCVLLENPRCRFETLRLMSCGLSEISCDYLAAAQKSNPSHLRELDLSWNNLQDSGLKHLCGFLESPGCGLETLRLNRCGLSEISCDYLAAAQKSNPSHLRELNLSENNNLQDSGVKHLCGFLESPGCGLETLRLSHCDLSERSCEALSSALSSHSFNLRELDLSNINLKDSGVKLLSDGLKSPHCTLETLSLSGCLITEEGCTSLASALSSNPSHLRVLDLSYNHPGDSGMKLLLAGLKDPGWRLDTLRVEPAGVRWLRPGLRKYSCQLTIDTNTVNTKLQLSDNNRKVTHVEEVQSYPDHPDRFDGFSPQLLCRNGLTGRCYWEVEWRGYVYISVSYRSIRRKGVSDDCWFGWNDQSWSLDCTDDDPRSVRHNNSRTSISSSSSSSSSSSVSNRAAVYVDCPAGTLSFYRVSSDTLIHLHTFNTTFTQTLYPGFGFWSRGASVSLC</sequence>
<dbReference type="InterPro" id="IPR041267">
    <property type="entry name" value="NLRP_HD2"/>
</dbReference>
<feature type="region of interest" description="Disordered" evidence="7">
    <location>
        <begin position="1"/>
        <end position="45"/>
    </location>
</feature>
<reference evidence="10" key="2">
    <citation type="submission" date="2025-08" db="UniProtKB">
        <authorList>
            <consortium name="Ensembl"/>
        </authorList>
    </citation>
    <scope>IDENTIFICATION</scope>
</reference>
<dbReference type="PANTHER" id="PTHR24106">
    <property type="entry name" value="NACHT, LRR AND CARD DOMAINS-CONTAINING"/>
    <property type="match status" value="1"/>
</dbReference>